<feature type="domain" description="Pyrrolo-quinoline quinone repeat" evidence="1">
    <location>
        <begin position="49"/>
        <end position="182"/>
    </location>
</feature>
<protein>
    <submittedName>
        <fullName evidence="2">PQQ repeat protein</fullName>
    </submittedName>
</protein>
<evidence type="ECO:0000259" key="1">
    <source>
        <dbReference type="Pfam" id="PF13360"/>
    </source>
</evidence>
<dbReference type="InterPro" id="IPR011047">
    <property type="entry name" value="Quinoprotein_ADH-like_sf"/>
</dbReference>
<dbReference type="PATRIC" id="fig|35746.4.peg.3481"/>
<dbReference type="EMBL" id="CP011948">
    <property type="protein sequence ID" value="AKU09328.1"/>
    <property type="molecule type" value="Genomic_DNA"/>
</dbReference>
<reference evidence="3" key="1">
    <citation type="journal article" date="2015" name="J. Biotechnol.">
        <title>Complete genome sequence of Haloferax gibbonsii strain ARA6, a potential producer of polyhydroxyalkanoates and halocins isolated from Araruama, Rio de Janeiro, Brasil.</title>
        <authorList>
            <person name="Pinto L.H."/>
            <person name="D'Alincourt Carvalho-Assef A.P."/>
            <person name="Vieira R.P."/>
            <person name="Clementino M.M."/>
            <person name="Albano R.M."/>
        </authorList>
    </citation>
    <scope>NUCLEOTIDE SEQUENCE [LARGE SCALE GENOMIC DNA]</scope>
    <source>
        <strain evidence="3">ARA6</strain>
        <plasmid evidence="3">Plasmid pHG1</plasmid>
    </source>
</reference>
<dbReference type="GeneID" id="25247511"/>
<dbReference type="KEGG" id="hgi:ABY42_16125"/>
<dbReference type="Pfam" id="PF13360">
    <property type="entry name" value="PQQ_2"/>
    <property type="match status" value="2"/>
</dbReference>
<dbReference type="InterPro" id="IPR015943">
    <property type="entry name" value="WD40/YVTN_repeat-like_dom_sf"/>
</dbReference>
<accession>A0A0K1IYF4</accession>
<dbReference type="SMART" id="SM00564">
    <property type="entry name" value="PQQ"/>
    <property type="match status" value="6"/>
</dbReference>
<geneLocation type="plasmid" evidence="2 3">
    <name>pHG1</name>
</geneLocation>
<feature type="domain" description="Pyrrolo-quinoline quinone repeat" evidence="1">
    <location>
        <begin position="203"/>
        <end position="298"/>
    </location>
</feature>
<proteinExistence type="predicted"/>
<dbReference type="InterPro" id="IPR002372">
    <property type="entry name" value="PQQ_rpt_dom"/>
</dbReference>
<gene>
    <name evidence="2" type="ORF">ABY42_16125</name>
</gene>
<organism evidence="2 3">
    <name type="scientific">Haloferax gibbonsii</name>
    <dbReference type="NCBI Taxonomy" id="35746"/>
    <lineage>
        <taxon>Archaea</taxon>
        <taxon>Methanobacteriati</taxon>
        <taxon>Methanobacteriota</taxon>
        <taxon>Stenosarchaea group</taxon>
        <taxon>Halobacteria</taxon>
        <taxon>Halobacteriales</taxon>
        <taxon>Haloferacaceae</taxon>
        <taxon>Haloferax</taxon>
    </lineage>
</organism>
<dbReference type="PANTHER" id="PTHR34512">
    <property type="entry name" value="CELL SURFACE PROTEIN"/>
    <property type="match status" value="1"/>
</dbReference>
<dbReference type="RefSeq" id="WP_050460103.1">
    <property type="nucleotide sequence ID" value="NZ_CP011948.1"/>
</dbReference>
<dbReference type="Proteomes" id="UP000066124">
    <property type="component" value="Plasmid pHG1"/>
</dbReference>
<dbReference type="SUPFAM" id="SSF50998">
    <property type="entry name" value="Quinoprotein alcohol dehydrogenase-like"/>
    <property type="match status" value="1"/>
</dbReference>
<evidence type="ECO:0000313" key="3">
    <source>
        <dbReference type="Proteomes" id="UP000066124"/>
    </source>
</evidence>
<name>A0A0K1IYF4_HALGI</name>
<dbReference type="Gene3D" id="2.130.10.10">
    <property type="entry name" value="YVTN repeat-like/Quinoprotein amine dehydrogenase"/>
    <property type="match status" value="2"/>
</dbReference>
<dbReference type="InterPro" id="IPR018391">
    <property type="entry name" value="PQQ_b-propeller_rpt"/>
</dbReference>
<keyword evidence="2" id="KW-0614">Plasmid</keyword>
<evidence type="ECO:0000313" key="2">
    <source>
        <dbReference type="EMBL" id="AKU09328.1"/>
    </source>
</evidence>
<dbReference type="PANTHER" id="PTHR34512:SF30">
    <property type="entry name" value="OUTER MEMBRANE PROTEIN ASSEMBLY FACTOR BAMB"/>
    <property type="match status" value="1"/>
</dbReference>
<dbReference type="AlphaFoldDB" id="A0A0K1IYF4"/>
<sequence>MPSERPERMGSAGSREQTVTRREVLGTLAAVGSLSVAGCSSIPGLGGRRPVWRRDIDGAFMAGPPAVTDGLVLAGMQDKALYGLRREDGSTAVRFETGGPIETRPVAPPSGGPYHVHSTDGDLYAVDSSGDELWRDEGTAHRARLARTESLVAELDFAGPENTLTGYDPQTGDRRFERAVSSYSLDGVADDSVVVRVPVSETESRVVSLSPADGSVRWRTESQPRHPAVVADSRLAVAVWDGTLVAYEPSNGSVRWRTSVSSPGRTMVLGSQLYLSHDRPDGHAELLAFDRKTGEKRWANPVGYQIRSVEATDDAVFVGSRVDDPDGGMLGRIDRFDLDGTRRWQTVTGLPSLDSLAVTGSRVVAGWDRGFEVLSRESGQTRWSYEPDSHSRLSLRVEPSSVFVSYVDDGAVARFPLE</sequence>